<dbReference type="InterPro" id="IPR007701">
    <property type="entry name" value="Interferon-rel_develop_reg_N"/>
</dbReference>
<dbReference type="InterPro" id="IPR016024">
    <property type="entry name" value="ARM-type_fold"/>
</dbReference>
<proteinExistence type="inferred from homology"/>
<feature type="region of interest" description="Disordered" evidence="2">
    <location>
        <begin position="283"/>
        <end position="316"/>
    </location>
</feature>
<accession>A0A9W9JLZ0</accession>
<dbReference type="InterPro" id="IPR011989">
    <property type="entry name" value="ARM-like"/>
</dbReference>
<dbReference type="PANTHER" id="PTHR12354:SF1">
    <property type="entry name" value="INTERFERON-RELATED DEVELOPMENTAL REGULATOR 1"/>
    <property type="match status" value="1"/>
</dbReference>
<dbReference type="SUPFAM" id="SSF48371">
    <property type="entry name" value="ARM repeat"/>
    <property type="match status" value="1"/>
</dbReference>
<dbReference type="Gene3D" id="1.25.10.10">
    <property type="entry name" value="Leucine-rich Repeat Variant"/>
    <property type="match status" value="1"/>
</dbReference>
<reference evidence="4" key="2">
    <citation type="journal article" date="2023" name="IMA Fungus">
        <title>Comparative genomic study of the Penicillium genus elucidates a diverse pangenome and 15 lateral gene transfer events.</title>
        <authorList>
            <person name="Petersen C."/>
            <person name="Sorensen T."/>
            <person name="Nielsen M.R."/>
            <person name="Sondergaard T.E."/>
            <person name="Sorensen J.L."/>
            <person name="Fitzpatrick D.A."/>
            <person name="Frisvad J.C."/>
            <person name="Nielsen K.L."/>
        </authorList>
    </citation>
    <scope>NUCLEOTIDE SEQUENCE</scope>
    <source>
        <strain evidence="4">IBT 15544</strain>
    </source>
</reference>
<evidence type="ECO:0000313" key="4">
    <source>
        <dbReference type="EMBL" id="KAJ5198357.1"/>
    </source>
</evidence>
<dbReference type="Pfam" id="PF05004">
    <property type="entry name" value="IFRD"/>
    <property type="match status" value="1"/>
</dbReference>
<sequence length="475" mass="53221">MPDLRRQIFESGKTVSRKAASREASRSNSRTGSKQSSRAASRAASDDEDSGFLSDDTAMSIGSLDEENPEQDNVDWPQELADRIQEILDRKRSSVQGREEAYAAFCRLTKYHYAEEEMRVSVADLLSAFVRSVRNESSARETTLALRAIELLVITSSDDKIYENAEPVLTRIIRDSTSNAIKAAAIQCLGTCTIFGGAGEDGILEQMTFLLDIVASDGQSIEAADDPTSVTAALQVWGFLVTEVDDFEDESEEAVQIFMDQLDSGDSGVQIAAGENIAILYEKSYTPQEEDETDSEESEEESDEHANEPASGPKLVKRYNAYHNTPELERSLQNLATIHNKRISKRDKKSLHSNFASILTTVENPRRGPRYNMAIDQDTNRHYGSTLTVKIGRHGIMSIDRWWKWVRLGSLRRILQGGFAEHYFQGNRAVLDNLPVMMRMPETSQTTPDRTSARKAAKMRNSKRWTAHQDSDEED</sequence>
<evidence type="ECO:0000259" key="3">
    <source>
        <dbReference type="Pfam" id="PF05004"/>
    </source>
</evidence>
<feature type="region of interest" description="Disordered" evidence="2">
    <location>
        <begin position="441"/>
        <end position="475"/>
    </location>
</feature>
<dbReference type="PANTHER" id="PTHR12354">
    <property type="entry name" value="INTERFERON-RELATED DEVELOPMENTAL REGULATOR"/>
    <property type="match status" value="1"/>
</dbReference>
<organism evidence="4 5">
    <name type="scientific">Penicillium cinerascens</name>
    <dbReference type="NCBI Taxonomy" id="70096"/>
    <lineage>
        <taxon>Eukaryota</taxon>
        <taxon>Fungi</taxon>
        <taxon>Dikarya</taxon>
        <taxon>Ascomycota</taxon>
        <taxon>Pezizomycotina</taxon>
        <taxon>Eurotiomycetes</taxon>
        <taxon>Eurotiomycetidae</taxon>
        <taxon>Eurotiales</taxon>
        <taxon>Aspergillaceae</taxon>
        <taxon>Penicillium</taxon>
    </lineage>
</organism>
<feature type="domain" description="Interferon-related developmental regulator N-terminal" evidence="3">
    <location>
        <begin position="57"/>
        <end position="363"/>
    </location>
</feature>
<evidence type="ECO:0000256" key="1">
    <source>
        <dbReference type="ARBA" id="ARBA00008828"/>
    </source>
</evidence>
<evidence type="ECO:0000256" key="2">
    <source>
        <dbReference type="SAM" id="MobiDB-lite"/>
    </source>
</evidence>
<gene>
    <name evidence="4" type="ORF">N7498_007474</name>
</gene>
<dbReference type="Proteomes" id="UP001150904">
    <property type="component" value="Unassembled WGS sequence"/>
</dbReference>
<name>A0A9W9JLZ0_9EURO</name>
<feature type="compositionally biased region" description="Low complexity" evidence="2">
    <location>
        <begin position="26"/>
        <end position="43"/>
    </location>
</feature>
<comment type="similarity">
    <text evidence="1">Belongs to the IFRD family.</text>
</comment>
<dbReference type="RefSeq" id="XP_058306785.1">
    <property type="nucleotide sequence ID" value="XM_058454536.1"/>
</dbReference>
<dbReference type="OrthoDB" id="18978at2759"/>
<dbReference type="InterPro" id="IPR039777">
    <property type="entry name" value="IFRD"/>
</dbReference>
<dbReference type="EMBL" id="JAPQKR010000014">
    <property type="protein sequence ID" value="KAJ5198357.1"/>
    <property type="molecule type" value="Genomic_DNA"/>
</dbReference>
<comment type="caution">
    <text evidence="4">The sequence shown here is derived from an EMBL/GenBank/DDBJ whole genome shotgun (WGS) entry which is preliminary data.</text>
</comment>
<keyword evidence="5" id="KW-1185">Reference proteome</keyword>
<feature type="compositionally biased region" description="Basic residues" evidence="2">
    <location>
        <begin position="453"/>
        <end position="466"/>
    </location>
</feature>
<dbReference type="AlphaFoldDB" id="A0A9W9JLZ0"/>
<reference evidence="4" key="1">
    <citation type="submission" date="2022-12" db="EMBL/GenBank/DDBJ databases">
        <authorList>
            <person name="Petersen C."/>
        </authorList>
    </citation>
    <scope>NUCLEOTIDE SEQUENCE</scope>
    <source>
        <strain evidence="4">IBT 15544</strain>
    </source>
</reference>
<protein>
    <recommendedName>
        <fullName evidence="3">Interferon-related developmental regulator N-terminal domain-containing protein</fullName>
    </recommendedName>
</protein>
<feature type="compositionally biased region" description="Acidic residues" evidence="2">
    <location>
        <begin position="288"/>
        <end position="303"/>
    </location>
</feature>
<dbReference type="GeneID" id="83181837"/>
<evidence type="ECO:0000313" key="5">
    <source>
        <dbReference type="Proteomes" id="UP001150904"/>
    </source>
</evidence>
<feature type="region of interest" description="Disordered" evidence="2">
    <location>
        <begin position="1"/>
        <end position="57"/>
    </location>
</feature>